<dbReference type="Pfam" id="PF13813">
    <property type="entry name" value="MBOAT_2"/>
    <property type="match status" value="1"/>
</dbReference>
<evidence type="ECO:0000256" key="8">
    <source>
        <dbReference type="ARBA" id="ARBA00023136"/>
    </source>
</evidence>
<keyword evidence="9" id="KW-0012">Acyltransferase</keyword>
<feature type="transmembrane region" description="Helical" evidence="10">
    <location>
        <begin position="59"/>
        <end position="81"/>
    </location>
</feature>
<feature type="transmembrane region" description="Helical" evidence="10">
    <location>
        <begin position="160"/>
        <end position="182"/>
    </location>
</feature>
<evidence type="ECO:0000256" key="10">
    <source>
        <dbReference type="SAM" id="Phobius"/>
    </source>
</evidence>
<dbReference type="GO" id="GO:0006629">
    <property type="term" value="P:lipid metabolic process"/>
    <property type="evidence" value="ECO:0007669"/>
    <property type="project" value="UniProtKB-KW"/>
</dbReference>
<dbReference type="GO" id="GO:0008374">
    <property type="term" value="F:O-acyltransferase activity"/>
    <property type="evidence" value="ECO:0007669"/>
    <property type="project" value="InterPro"/>
</dbReference>
<organism evidence="12 13">
    <name type="scientific">Oldenlandia corymbosa var. corymbosa</name>
    <dbReference type="NCBI Taxonomy" id="529605"/>
    <lineage>
        <taxon>Eukaryota</taxon>
        <taxon>Viridiplantae</taxon>
        <taxon>Streptophyta</taxon>
        <taxon>Embryophyta</taxon>
        <taxon>Tracheophyta</taxon>
        <taxon>Spermatophyta</taxon>
        <taxon>Magnoliopsida</taxon>
        <taxon>eudicotyledons</taxon>
        <taxon>Gunneridae</taxon>
        <taxon>Pentapetalae</taxon>
        <taxon>asterids</taxon>
        <taxon>lamiids</taxon>
        <taxon>Gentianales</taxon>
        <taxon>Rubiaceae</taxon>
        <taxon>Rubioideae</taxon>
        <taxon>Spermacoceae</taxon>
        <taxon>Hedyotis-Oldenlandia complex</taxon>
        <taxon>Oldenlandia</taxon>
    </lineage>
</organism>
<protein>
    <submittedName>
        <fullName evidence="12">OLC1v1022608C1</fullName>
    </submittedName>
</protein>
<evidence type="ECO:0000313" key="12">
    <source>
        <dbReference type="EMBL" id="CAI9088308.1"/>
    </source>
</evidence>
<comment type="subcellular location">
    <subcellularLocation>
        <location evidence="1">Membrane</location>
        <topology evidence="1">Multi-pass membrane protein</topology>
    </subcellularLocation>
</comment>
<evidence type="ECO:0000259" key="11">
    <source>
        <dbReference type="Pfam" id="PF13813"/>
    </source>
</evidence>
<evidence type="ECO:0000256" key="2">
    <source>
        <dbReference type="ARBA" id="ARBA00005179"/>
    </source>
</evidence>
<keyword evidence="8 10" id="KW-0472">Membrane</keyword>
<gene>
    <name evidence="12" type="ORF">OLC1_LOCUS911</name>
</gene>
<feature type="transmembrane region" description="Helical" evidence="10">
    <location>
        <begin position="301"/>
        <end position="321"/>
    </location>
</feature>
<keyword evidence="4" id="KW-0808">Transferase</keyword>
<accession>A0AAV1BZM4</accession>
<evidence type="ECO:0000256" key="1">
    <source>
        <dbReference type="ARBA" id="ARBA00004141"/>
    </source>
</evidence>
<keyword evidence="6 10" id="KW-1133">Transmembrane helix</keyword>
<evidence type="ECO:0000256" key="9">
    <source>
        <dbReference type="ARBA" id="ARBA00023315"/>
    </source>
</evidence>
<dbReference type="EMBL" id="OX459118">
    <property type="protein sequence ID" value="CAI9088308.1"/>
    <property type="molecule type" value="Genomic_DNA"/>
</dbReference>
<comment type="similarity">
    <text evidence="3">Belongs to the wax synthase family.</text>
</comment>
<feature type="domain" description="Wax synthase" evidence="11">
    <location>
        <begin position="194"/>
        <end position="277"/>
    </location>
</feature>
<evidence type="ECO:0000256" key="4">
    <source>
        <dbReference type="ARBA" id="ARBA00022679"/>
    </source>
</evidence>
<feature type="transmembrane region" description="Helical" evidence="10">
    <location>
        <begin position="129"/>
        <end position="148"/>
    </location>
</feature>
<dbReference type="AlphaFoldDB" id="A0AAV1BZM4"/>
<sequence>MDDWVMKHVSVFSTAVLALCYCYFISSRLPKGFFRLISLIPIFYLFTILPLFLPFPSVYLTSNFAFFFTWLANFKLLLFAFGQGPLSSARASNSLHIFIASASLPIRTKPDNNPPSSQLSSKPTKKLPILNNLGAEVLASAILIGVFIHYKEKFHPKLILIGYCCLLFLLLDCLMAASSFLVRALVGLELEPPSDEPYLSSSLQEFWGKRWNLTVTNILRETVYKPVRSASAALLGKELAPLPAVLASFVVSGLMHELLLWYAIRVKPSWEQMSFFVFHGICVVLEFGIKKALNRRWSLPWFVSGPLTVGFVVLTSFWLFFPPWIRNRLDVIVLEEFRSLGVFVHNAIMTFPIW</sequence>
<name>A0AAV1BZM4_OLDCO</name>
<proteinExistence type="inferred from homology"/>
<dbReference type="InterPro" id="IPR044851">
    <property type="entry name" value="Wax_synthase"/>
</dbReference>
<dbReference type="PANTHER" id="PTHR31595">
    <property type="entry name" value="LONG-CHAIN-ALCOHOL O-FATTY-ACYLTRANSFERASE 3-RELATED"/>
    <property type="match status" value="1"/>
</dbReference>
<feature type="transmembrane region" description="Helical" evidence="10">
    <location>
        <begin position="6"/>
        <end position="26"/>
    </location>
</feature>
<dbReference type="Proteomes" id="UP001161247">
    <property type="component" value="Chromosome 1"/>
</dbReference>
<feature type="transmembrane region" description="Helical" evidence="10">
    <location>
        <begin position="33"/>
        <end position="53"/>
    </location>
</feature>
<comment type="pathway">
    <text evidence="2">Secondary metabolite biosynthesis.</text>
</comment>
<dbReference type="PANTHER" id="PTHR31595:SF57">
    <property type="entry name" value="OS04G0481900 PROTEIN"/>
    <property type="match status" value="1"/>
</dbReference>
<reference evidence="12" key="1">
    <citation type="submission" date="2023-03" db="EMBL/GenBank/DDBJ databases">
        <authorList>
            <person name="Julca I."/>
        </authorList>
    </citation>
    <scope>NUCLEOTIDE SEQUENCE</scope>
</reference>
<dbReference type="GO" id="GO:0016020">
    <property type="term" value="C:membrane"/>
    <property type="evidence" value="ECO:0007669"/>
    <property type="project" value="UniProtKB-SubCell"/>
</dbReference>
<evidence type="ECO:0000313" key="13">
    <source>
        <dbReference type="Proteomes" id="UP001161247"/>
    </source>
</evidence>
<keyword evidence="7" id="KW-0443">Lipid metabolism</keyword>
<evidence type="ECO:0000256" key="6">
    <source>
        <dbReference type="ARBA" id="ARBA00022989"/>
    </source>
</evidence>
<evidence type="ECO:0000256" key="3">
    <source>
        <dbReference type="ARBA" id="ARBA00007282"/>
    </source>
</evidence>
<dbReference type="InterPro" id="IPR032805">
    <property type="entry name" value="Wax_synthase_dom"/>
</dbReference>
<keyword evidence="13" id="KW-1185">Reference proteome</keyword>
<evidence type="ECO:0000256" key="7">
    <source>
        <dbReference type="ARBA" id="ARBA00023098"/>
    </source>
</evidence>
<evidence type="ECO:0000256" key="5">
    <source>
        <dbReference type="ARBA" id="ARBA00022692"/>
    </source>
</evidence>
<keyword evidence="5 10" id="KW-0812">Transmembrane</keyword>